<feature type="transmembrane region" description="Helical" evidence="1">
    <location>
        <begin position="81"/>
        <end position="99"/>
    </location>
</feature>
<dbReference type="InterPro" id="IPR043968">
    <property type="entry name" value="SGNH"/>
</dbReference>
<accession>A0A1Q9A8P4</accession>
<keyword evidence="1" id="KW-1133">Transmembrane helix</keyword>
<feature type="transmembrane region" description="Helical" evidence="1">
    <location>
        <begin position="172"/>
        <end position="192"/>
    </location>
</feature>
<feature type="transmembrane region" description="Helical" evidence="1">
    <location>
        <begin position="293"/>
        <end position="313"/>
    </location>
</feature>
<dbReference type="InterPro" id="IPR050879">
    <property type="entry name" value="Acyltransferase_3"/>
</dbReference>
<evidence type="ECO:0008006" key="6">
    <source>
        <dbReference type="Google" id="ProtNLM"/>
    </source>
</evidence>
<feature type="domain" description="Acyltransferase 3" evidence="2">
    <location>
        <begin position="16"/>
        <end position="335"/>
    </location>
</feature>
<proteinExistence type="predicted"/>
<keyword evidence="5" id="KW-1185">Reference proteome</keyword>
<dbReference type="GO" id="GO:0016020">
    <property type="term" value="C:membrane"/>
    <property type="evidence" value="ECO:0007669"/>
    <property type="project" value="TreeGrafter"/>
</dbReference>
<dbReference type="GO" id="GO:0016747">
    <property type="term" value="F:acyltransferase activity, transferring groups other than amino-acyl groups"/>
    <property type="evidence" value="ECO:0007669"/>
    <property type="project" value="InterPro"/>
</dbReference>
<evidence type="ECO:0000313" key="4">
    <source>
        <dbReference type="EMBL" id="OLP50917.1"/>
    </source>
</evidence>
<feature type="transmembrane region" description="Helical" evidence="1">
    <location>
        <begin position="43"/>
        <end position="61"/>
    </location>
</feature>
<feature type="transmembrane region" description="Helical" evidence="1">
    <location>
        <begin position="20"/>
        <end position="36"/>
    </location>
</feature>
<evidence type="ECO:0000256" key="1">
    <source>
        <dbReference type="SAM" id="Phobius"/>
    </source>
</evidence>
<feature type="transmembrane region" description="Helical" evidence="1">
    <location>
        <begin position="253"/>
        <end position="272"/>
    </location>
</feature>
<feature type="domain" description="SGNH" evidence="3">
    <location>
        <begin position="419"/>
        <end position="627"/>
    </location>
</feature>
<evidence type="ECO:0000313" key="5">
    <source>
        <dbReference type="Proteomes" id="UP000185598"/>
    </source>
</evidence>
<feature type="transmembrane region" description="Helical" evidence="1">
    <location>
        <begin position="204"/>
        <end position="221"/>
    </location>
</feature>
<feature type="transmembrane region" description="Helical" evidence="1">
    <location>
        <begin position="319"/>
        <end position="339"/>
    </location>
</feature>
<evidence type="ECO:0000259" key="2">
    <source>
        <dbReference type="Pfam" id="PF01757"/>
    </source>
</evidence>
<dbReference type="Proteomes" id="UP000185598">
    <property type="component" value="Unassembled WGS sequence"/>
</dbReference>
<keyword evidence="1" id="KW-0472">Membrane</keyword>
<dbReference type="InterPro" id="IPR002656">
    <property type="entry name" value="Acyl_transf_3_dom"/>
</dbReference>
<sequence length="631" mass="69383">MGRWSDSGVHTGNYIPEIDVLRAVAVAAVVLFHAGLPFFKGGFLGVDVFFVISGFLIARIYATSGVNYSALAFYRRRFLRIIPALIAMILLVLPFVWLVRYGAVFSQYLRNALYSLLFVANFDFWNHVDYFGPTNDEVPLLHVWSLSVEEQFYLVAPLILFYFRRFRSMRGLLAAALILSSLILSFVLDRFAPDAGFFLMPSRFWELAAGAVVAFLPLPGGIRPGNQLASLGGAVLLVLMLVLFMSFGEEYTVQTIGRLIAVLLAAAYLALFGRGDHKMSLARIAPLRGLGKISYSLYLWHNPLLALLSLQLFRPSTPIVVILTVCLSVVLAVISYTLIENPWRRLGGATTASQALSSSLVGALLILLLISVPGYLATGGFRFDARAKLVLEEAQTPVPAEFSSHCFLEGKSGIASFPQDCKSAIGPQSTLVWGDSFAHHLAMGLRTVRPDIEELSAAVCPPTVHIFFRGNPRCEGLNDQAIAEIARAHPARVILTAYWSHAENFNASLAVEKTVLEIKAKSPQTEIILVGSPPIWRPNLSRLILRNNVPLEQDDLENRSLGEVAASDADLKAVAERNGLRFISLKDMLCHGNVCRSWVNTLGRRALVTMDLGHFTYDGSVFVARQLSLGN</sequence>
<dbReference type="Pfam" id="PF19040">
    <property type="entry name" value="SGNH"/>
    <property type="match status" value="1"/>
</dbReference>
<evidence type="ECO:0000259" key="3">
    <source>
        <dbReference type="Pfam" id="PF19040"/>
    </source>
</evidence>
<dbReference type="AlphaFoldDB" id="A0A1Q9A8P4"/>
<dbReference type="GO" id="GO:0009103">
    <property type="term" value="P:lipopolysaccharide biosynthetic process"/>
    <property type="evidence" value="ECO:0007669"/>
    <property type="project" value="TreeGrafter"/>
</dbReference>
<protein>
    <recommendedName>
        <fullName evidence="6">Acyltransferase</fullName>
    </recommendedName>
</protein>
<dbReference type="STRING" id="887144.BJF91_06685"/>
<dbReference type="SUPFAM" id="SSF52266">
    <property type="entry name" value="SGNH hydrolase"/>
    <property type="match status" value="1"/>
</dbReference>
<feature type="transmembrane region" description="Helical" evidence="1">
    <location>
        <begin position="360"/>
        <end position="381"/>
    </location>
</feature>
<feature type="transmembrane region" description="Helical" evidence="1">
    <location>
        <begin position="228"/>
        <end position="247"/>
    </location>
</feature>
<dbReference type="PANTHER" id="PTHR23028">
    <property type="entry name" value="ACETYLTRANSFERASE"/>
    <property type="match status" value="1"/>
</dbReference>
<dbReference type="PANTHER" id="PTHR23028:SF53">
    <property type="entry name" value="ACYL_TRANSF_3 DOMAIN-CONTAINING PROTEIN"/>
    <property type="match status" value="1"/>
</dbReference>
<comment type="caution">
    <text evidence="4">The sequence shown here is derived from an EMBL/GenBank/DDBJ whole genome shotgun (WGS) entry which is preliminary data.</text>
</comment>
<name>A0A1Q9A8P4_9HYPH</name>
<gene>
    <name evidence="4" type="ORF">BJF91_06685</name>
</gene>
<keyword evidence="1" id="KW-0812">Transmembrane</keyword>
<dbReference type="EMBL" id="MKIN01000020">
    <property type="protein sequence ID" value="OLP50917.1"/>
    <property type="molecule type" value="Genomic_DNA"/>
</dbReference>
<organism evidence="4 5">
    <name type="scientific">Allorhizobium taibaishanense</name>
    <dbReference type="NCBI Taxonomy" id="887144"/>
    <lineage>
        <taxon>Bacteria</taxon>
        <taxon>Pseudomonadati</taxon>
        <taxon>Pseudomonadota</taxon>
        <taxon>Alphaproteobacteria</taxon>
        <taxon>Hyphomicrobiales</taxon>
        <taxon>Rhizobiaceae</taxon>
        <taxon>Rhizobium/Agrobacterium group</taxon>
        <taxon>Allorhizobium</taxon>
    </lineage>
</organism>
<reference evidence="4 5" key="1">
    <citation type="submission" date="2016-09" db="EMBL/GenBank/DDBJ databases">
        <title>Rhizobium oryziradicis sp. nov., isolated from the root of rice.</title>
        <authorList>
            <person name="Zhao J."/>
            <person name="Zhang X."/>
        </authorList>
    </citation>
    <scope>NUCLEOTIDE SEQUENCE [LARGE SCALE GENOMIC DNA]</scope>
    <source>
        <strain evidence="4 5">14971</strain>
    </source>
</reference>
<dbReference type="Pfam" id="PF01757">
    <property type="entry name" value="Acyl_transf_3"/>
    <property type="match status" value="1"/>
</dbReference>
<feature type="transmembrane region" description="Helical" evidence="1">
    <location>
        <begin position="140"/>
        <end position="163"/>
    </location>
</feature>